<dbReference type="GO" id="GO:0007018">
    <property type="term" value="P:microtubule-based movement"/>
    <property type="evidence" value="ECO:0007669"/>
    <property type="project" value="InterPro"/>
</dbReference>
<dbReference type="GO" id="GO:0072686">
    <property type="term" value="C:mitotic spindle"/>
    <property type="evidence" value="ECO:0007669"/>
    <property type="project" value="TreeGrafter"/>
</dbReference>
<feature type="coiled-coil region" evidence="12">
    <location>
        <begin position="262"/>
        <end position="512"/>
    </location>
</feature>
<dbReference type="Gene3D" id="3.40.850.10">
    <property type="entry name" value="Kinesin motor domain"/>
    <property type="match status" value="1"/>
</dbReference>
<dbReference type="PROSITE" id="PS00411">
    <property type="entry name" value="KINESIN_MOTOR_1"/>
    <property type="match status" value="1"/>
</dbReference>
<dbReference type="PROSITE" id="PS50067">
    <property type="entry name" value="KINESIN_MOTOR_2"/>
    <property type="match status" value="1"/>
</dbReference>
<evidence type="ECO:0000256" key="7">
    <source>
        <dbReference type="ARBA" id="ARBA00023054"/>
    </source>
</evidence>
<feature type="region of interest" description="Disordered" evidence="13">
    <location>
        <begin position="693"/>
        <end position="756"/>
    </location>
</feature>
<proteinExistence type="inferred from homology"/>
<evidence type="ECO:0000256" key="2">
    <source>
        <dbReference type="ARBA" id="ARBA00022490"/>
    </source>
</evidence>
<sequence>MDLTYVNVHSCEEAYRVLRFGKSHLSVAPTELNHRSSRSHCVFSIKLVKVDPGSEELIMMSSFDICDLAGAERQKRAHTSGDRLREARTINSSLHVLARCFNVLRENNGLKADKKKLIPFRDSKLTQIFQRSLSGLSSTVKMIVNVNASPAYAEETVQVLKISSVARDLLTVAKPRHLPPPPRKKTRFSIMAARNLDWRESDIVFQERASGEMTDYFQGSHDDPYETIRLLEARLAEFEGFDKKEFEYQIREEYREVQEDFRKMFEEQQTDWENNVKKLREQHEEDLERQRKFYKTQIETLMTLVKNQQAEDDSEDETLNESAIEAQHKLKIQNLKQELSELEAKYKSLSEEHEDMSGKLKELTRENRDLVTKNKELEGKVAQLSRRVEEMERGAQTENKPEEVKYLKSLLDEAKEEFKEQTTEIEQLRSEVEKLSEERRLLTVRSAELEYELEQRDYLIAVKTDGAEELQEKLDYMENKFQEESLVYERLMSEKENLISQLKADLESNRAESNQSAHDEQALQKEIKNLGSLLVDKDKTIGDLKAKIHKYEKYYAVMKEDRKTKEKDIAELKTKCEELTQQVTKLEADCQSYLNTIKNMENDERSTKHNQEKLLKIYEDRLKAVQDELAEMKCAQLKPSLEASAATPSQYRKQLEDQVNSLKAELEQRHNVVRDLQLKLLQKGEMINNLKAQMEKSQQQQQQQRSPLKGLENQMAKINIDRSPSGEDTDDPDFLPRSRCKSTSKKRQLKKPSTHLNSTAGLAENVNLITPRRIFFLL</sequence>
<dbReference type="InterPro" id="IPR047149">
    <property type="entry name" value="KIF11-like"/>
</dbReference>
<dbReference type="Pfam" id="PF00225">
    <property type="entry name" value="Kinesin"/>
    <property type="match status" value="1"/>
</dbReference>
<evidence type="ECO:0000256" key="5">
    <source>
        <dbReference type="ARBA" id="ARBA00022741"/>
    </source>
</evidence>
<keyword evidence="7 12" id="KW-0175">Coiled coil</keyword>
<dbReference type="GO" id="GO:0008574">
    <property type="term" value="F:plus-end-directed microtubule motor activity"/>
    <property type="evidence" value="ECO:0007669"/>
    <property type="project" value="TreeGrafter"/>
</dbReference>
<evidence type="ECO:0000256" key="8">
    <source>
        <dbReference type="ARBA" id="ARBA00023175"/>
    </source>
</evidence>
<dbReference type="PANTHER" id="PTHR47970">
    <property type="entry name" value="KINESIN-LIKE PROTEIN KIF11"/>
    <property type="match status" value="1"/>
</dbReference>
<evidence type="ECO:0000256" key="6">
    <source>
        <dbReference type="ARBA" id="ARBA00022840"/>
    </source>
</evidence>
<keyword evidence="8 11" id="KW-0505">Motor protein</keyword>
<dbReference type="Proteomes" id="UP000079169">
    <property type="component" value="Unplaced"/>
</dbReference>
<keyword evidence="15" id="KW-1185">Reference proteome</keyword>
<accession>A0A3Q0ISQ8</accession>
<dbReference type="SUPFAM" id="SSF52540">
    <property type="entry name" value="P-loop containing nucleoside triphosphate hydrolases"/>
    <property type="match status" value="1"/>
</dbReference>
<dbReference type="PRINTS" id="PR00380">
    <property type="entry name" value="KINESINHEAVY"/>
</dbReference>
<dbReference type="GO" id="GO:0090307">
    <property type="term" value="P:mitotic spindle assembly"/>
    <property type="evidence" value="ECO:0007669"/>
    <property type="project" value="TreeGrafter"/>
</dbReference>
<evidence type="ECO:0000256" key="10">
    <source>
        <dbReference type="PROSITE-ProRule" id="PRU00283"/>
    </source>
</evidence>
<dbReference type="GO" id="GO:0008017">
    <property type="term" value="F:microtubule binding"/>
    <property type="evidence" value="ECO:0007669"/>
    <property type="project" value="InterPro"/>
</dbReference>
<keyword evidence="3" id="KW-0597">Phosphoprotein</keyword>
<dbReference type="PaxDb" id="121845-A0A3Q0ISQ8"/>
<evidence type="ECO:0000256" key="3">
    <source>
        <dbReference type="ARBA" id="ARBA00022553"/>
    </source>
</evidence>
<protein>
    <recommendedName>
        <fullName evidence="11">Kinesin-like protein</fullName>
    </recommendedName>
</protein>
<comment type="caution">
    <text evidence="10">Lacks conserved residue(s) required for the propagation of feature annotation.</text>
</comment>
<keyword evidence="4 11" id="KW-0493">Microtubule</keyword>
<dbReference type="GO" id="GO:0005876">
    <property type="term" value="C:spindle microtubule"/>
    <property type="evidence" value="ECO:0007669"/>
    <property type="project" value="TreeGrafter"/>
</dbReference>
<dbReference type="GeneID" id="103509073"/>
<dbReference type="KEGG" id="dci:103509073"/>
<organism evidence="15 16">
    <name type="scientific">Diaphorina citri</name>
    <name type="common">Asian citrus psyllid</name>
    <dbReference type="NCBI Taxonomy" id="121845"/>
    <lineage>
        <taxon>Eukaryota</taxon>
        <taxon>Metazoa</taxon>
        <taxon>Ecdysozoa</taxon>
        <taxon>Arthropoda</taxon>
        <taxon>Hexapoda</taxon>
        <taxon>Insecta</taxon>
        <taxon>Pterygota</taxon>
        <taxon>Neoptera</taxon>
        <taxon>Paraneoptera</taxon>
        <taxon>Hemiptera</taxon>
        <taxon>Sternorrhyncha</taxon>
        <taxon>Psylloidea</taxon>
        <taxon>Psyllidae</taxon>
        <taxon>Diaphorininae</taxon>
        <taxon>Diaphorina</taxon>
    </lineage>
</organism>
<feature type="compositionally biased region" description="Basic residues" evidence="13">
    <location>
        <begin position="738"/>
        <end position="753"/>
    </location>
</feature>
<gene>
    <name evidence="16" type="primary">LOC103509073</name>
</gene>
<name>A0A3Q0ISQ8_DIACI</name>
<evidence type="ECO:0000256" key="13">
    <source>
        <dbReference type="SAM" id="MobiDB-lite"/>
    </source>
</evidence>
<keyword evidence="9" id="KW-0206">Cytoskeleton</keyword>
<dbReference type="GO" id="GO:0005524">
    <property type="term" value="F:ATP binding"/>
    <property type="evidence" value="ECO:0007669"/>
    <property type="project" value="UniProtKB-KW"/>
</dbReference>
<feature type="domain" description="Kinesin motor" evidence="14">
    <location>
        <begin position="1"/>
        <end position="169"/>
    </location>
</feature>
<evidence type="ECO:0000313" key="16">
    <source>
        <dbReference type="RefSeq" id="XP_026679304.1"/>
    </source>
</evidence>
<keyword evidence="5 11" id="KW-0547">Nucleotide-binding</keyword>
<dbReference type="PANTHER" id="PTHR47970:SF29">
    <property type="entry name" value="KINESIN FAMILY MEMBER 20B"/>
    <property type="match status" value="1"/>
</dbReference>
<dbReference type="InterPro" id="IPR036961">
    <property type="entry name" value="Kinesin_motor_dom_sf"/>
</dbReference>
<reference evidence="16" key="1">
    <citation type="submission" date="2025-08" db="UniProtKB">
        <authorList>
            <consortium name="RefSeq"/>
        </authorList>
    </citation>
    <scope>IDENTIFICATION</scope>
</reference>
<evidence type="ECO:0000313" key="15">
    <source>
        <dbReference type="Proteomes" id="UP000079169"/>
    </source>
</evidence>
<keyword evidence="2" id="KW-0963">Cytoplasm</keyword>
<evidence type="ECO:0000256" key="12">
    <source>
        <dbReference type="SAM" id="Coils"/>
    </source>
</evidence>
<dbReference type="GO" id="GO:0005634">
    <property type="term" value="C:nucleus"/>
    <property type="evidence" value="ECO:0007669"/>
    <property type="project" value="TreeGrafter"/>
</dbReference>
<dbReference type="InterPro" id="IPR019821">
    <property type="entry name" value="Kinesin_motor_CS"/>
</dbReference>
<dbReference type="Gene3D" id="1.10.287.1490">
    <property type="match status" value="1"/>
</dbReference>
<dbReference type="SMART" id="SM00129">
    <property type="entry name" value="KISc"/>
    <property type="match status" value="1"/>
</dbReference>
<evidence type="ECO:0000256" key="1">
    <source>
        <dbReference type="ARBA" id="ARBA00004186"/>
    </source>
</evidence>
<dbReference type="AlphaFoldDB" id="A0A3Q0ISQ8"/>
<evidence type="ECO:0000256" key="9">
    <source>
        <dbReference type="ARBA" id="ARBA00023212"/>
    </source>
</evidence>
<comment type="similarity">
    <text evidence="10 11">Belongs to the TRAFAC class myosin-kinesin ATPase superfamily. Kinesin family.</text>
</comment>
<dbReference type="InterPro" id="IPR027417">
    <property type="entry name" value="P-loop_NTPase"/>
</dbReference>
<keyword evidence="6 11" id="KW-0067">ATP-binding</keyword>
<dbReference type="InterPro" id="IPR001752">
    <property type="entry name" value="Kinesin_motor_dom"/>
</dbReference>
<dbReference type="RefSeq" id="XP_026679304.1">
    <property type="nucleotide sequence ID" value="XM_026823503.1"/>
</dbReference>
<dbReference type="GO" id="GO:0051231">
    <property type="term" value="P:spindle elongation"/>
    <property type="evidence" value="ECO:0007669"/>
    <property type="project" value="TreeGrafter"/>
</dbReference>
<comment type="subcellular location">
    <subcellularLocation>
        <location evidence="1">Cytoplasm</location>
        <location evidence="1">Cytoskeleton</location>
        <location evidence="1">Spindle</location>
    </subcellularLocation>
</comment>
<evidence type="ECO:0000256" key="11">
    <source>
        <dbReference type="RuleBase" id="RU000394"/>
    </source>
</evidence>
<dbReference type="STRING" id="121845.A0A3Q0ISQ8"/>
<evidence type="ECO:0000256" key="4">
    <source>
        <dbReference type="ARBA" id="ARBA00022701"/>
    </source>
</evidence>
<evidence type="ECO:0000259" key="14">
    <source>
        <dbReference type="PROSITE" id="PS50067"/>
    </source>
</evidence>